<evidence type="ECO:0000313" key="3">
    <source>
        <dbReference type="Proteomes" id="UP000318709"/>
    </source>
</evidence>
<dbReference type="EMBL" id="CP038231">
    <property type="protein sequence ID" value="QDH13599.1"/>
    <property type="molecule type" value="Genomic_DNA"/>
</dbReference>
<dbReference type="InterPro" id="IPR017516">
    <property type="entry name" value="AbrB_dup"/>
</dbReference>
<reference evidence="2 3" key="1">
    <citation type="submission" date="2019-03" db="EMBL/GenBank/DDBJ databases">
        <title>The complete genome sequence of Swingsia_sp. F3b2 LMG30590(T).</title>
        <authorList>
            <person name="Chua K.-O."/>
            <person name="Chan K.-G."/>
            <person name="See-Too W.-S."/>
        </authorList>
    </citation>
    <scope>NUCLEOTIDE SEQUENCE [LARGE SCALE GENOMIC DNA]</scope>
    <source>
        <strain evidence="2 3">F3b2</strain>
    </source>
</reference>
<dbReference type="PANTHER" id="PTHR38457">
    <property type="entry name" value="REGULATOR ABRB-RELATED"/>
    <property type="match status" value="1"/>
</dbReference>
<dbReference type="AlphaFoldDB" id="A0A4Y6U841"/>
<feature type="transmembrane region" description="Helical" evidence="1">
    <location>
        <begin position="188"/>
        <end position="207"/>
    </location>
</feature>
<gene>
    <name evidence="2" type="ORF">E3E12_04645</name>
</gene>
<feature type="transmembrane region" description="Helical" evidence="1">
    <location>
        <begin position="214"/>
        <end position="233"/>
    </location>
</feature>
<accession>A0A4Y6U841</accession>
<keyword evidence="1" id="KW-1133">Transmembrane helix</keyword>
<dbReference type="NCBIfam" id="TIGR03082">
    <property type="entry name" value="Gneg_AbrB_dup"/>
    <property type="match status" value="1"/>
</dbReference>
<feature type="transmembrane region" description="Helical" evidence="1">
    <location>
        <begin position="67"/>
        <end position="89"/>
    </location>
</feature>
<dbReference type="KEGG" id="swf:E3E12_04645"/>
<feature type="transmembrane region" description="Helical" evidence="1">
    <location>
        <begin position="101"/>
        <end position="122"/>
    </location>
</feature>
<dbReference type="OrthoDB" id="9809910at2"/>
<feature type="transmembrane region" description="Helical" evidence="1">
    <location>
        <begin position="269"/>
        <end position="288"/>
    </location>
</feature>
<evidence type="ECO:0000313" key="2">
    <source>
        <dbReference type="EMBL" id="QDH13599.1"/>
    </source>
</evidence>
<feature type="transmembrane region" description="Helical" evidence="1">
    <location>
        <begin position="239"/>
        <end position="257"/>
    </location>
</feature>
<dbReference type="RefSeq" id="WP_141443307.1">
    <property type="nucleotide sequence ID" value="NZ_CP038231.1"/>
</dbReference>
<dbReference type="PANTHER" id="PTHR38457:SF1">
    <property type="entry name" value="REGULATOR ABRB-RELATED"/>
    <property type="match status" value="1"/>
</dbReference>
<dbReference type="GO" id="GO:0016020">
    <property type="term" value="C:membrane"/>
    <property type="evidence" value="ECO:0007669"/>
    <property type="project" value="InterPro"/>
</dbReference>
<name>A0A4Y6U841_9PROT</name>
<proteinExistence type="predicted"/>
<feature type="transmembrane region" description="Helical" evidence="1">
    <location>
        <begin position="156"/>
        <end position="176"/>
    </location>
</feature>
<dbReference type="InterPro" id="IPR007820">
    <property type="entry name" value="AbrB_fam"/>
</dbReference>
<keyword evidence="1" id="KW-0812">Transmembrane</keyword>
<dbReference type="PIRSF" id="PIRSF038991">
    <property type="entry name" value="Protein_AbrB"/>
    <property type="match status" value="1"/>
</dbReference>
<organism evidence="2 3">
    <name type="scientific">Formicincola oecophyllae</name>
    <dbReference type="NCBI Taxonomy" id="2558361"/>
    <lineage>
        <taxon>Bacteria</taxon>
        <taxon>Pseudomonadati</taxon>
        <taxon>Pseudomonadota</taxon>
        <taxon>Alphaproteobacteria</taxon>
        <taxon>Acetobacterales</taxon>
        <taxon>Acetobacteraceae</taxon>
        <taxon>Formicincola</taxon>
    </lineage>
</organism>
<feature type="transmembrane region" description="Helical" evidence="1">
    <location>
        <begin position="308"/>
        <end position="328"/>
    </location>
</feature>
<dbReference type="Proteomes" id="UP000318709">
    <property type="component" value="Chromosome"/>
</dbReference>
<feature type="transmembrane region" description="Helical" evidence="1">
    <location>
        <begin position="21"/>
        <end position="47"/>
    </location>
</feature>
<protein>
    <submittedName>
        <fullName evidence="2">AbrB family transcriptional regulator</fullName>
    </submittedName>
</protein>
<keyword evidence="1" id="KW-0472">Membrane</keyword>
<feature type="transmembrane region" description="Helical" evidence="1">
    <location>
        <begin position="128"/>
        <end position="149"/>
    </location>
</feature>
<sequence length="370" mass="39161">MKNTQPNPRQCSPKGQAIKQWGLLLLLSAALVGVFALLHLAAGFMLGPMIAAIYMALHGKPMHVGRTWFAGAQAVLGALVVSSLSWPLFKGILDHGALMGFTVLSVIVVSFGTGALLAWLGIMPGTTALWGASPGGASTMVMICGAFGADPRLAAFMLYFRVILVAVSTSLVAWWVTGGLKSPPLPPMHMEALWPTLALVIGCTFIGTRMKFPAATLFLTMVVGGFGQLTGLFHICPPQWLRVPAYLIIGWCIGLRFNRAVLGHALRALPAIMMSAAITVGACALLAWPVAKLAHIDLLSAYLATSPGGLDTIIIISATVPVALPFIISMQTARMVAVIVLGPLIAKPLGTWLERHGRRLHVQPISGQEN</sequence>
<dbReference type="Pfam" id="PF05145">
    <property type="entry name" value="AbrB"/>
    <property type="match status" value="1"/>
</dbReference>
<evidence type="ECO:0000256" key="1">
    <source>
        <dbReference type="SAM" id="Phobius"/>
    </source>
</evidence>
<dbReference type="GO" id="GO:0010468">
    <property type="term" value="P:regulation of gene expression"/>
    <property type="evidence" value="ECO:0007669"/>
    <property type="project" value="InterPro"/>
</dbReference>
<keyword evidence="3" id="KW-1185">Reference proteome</keyword>